<reference evidence="3" key="1">
    <citation type="journal article" date="2022" name="Biol. Control">
        <title>In silico genomic analysis of Rhodopseudomonas palustris strains revealed potential biocontrol agents and crop yield enhancers.</title>
        <authorList>
            <person name="Surachat K."/>
            <person name="Kantachote D."/>
            <person name="Deachamag P."/>
            <person name="Wonglapsuwan M."/>
        </authorList>
    </citation>
    <scope>NUCLEOTIDE SEQUENCE</scope>
    <source>
        <strain evidence="3">TLS06</strain>
    </source>
</reference>
<gene>
    <name evidence="3" type="ORF">KQX62_06905</name>
</gene>
<feature type="domain" description="TadE-like" evidence="2">
    <location>
        <begin position="23"/>
        <end position="61"/>
    </location>
</feature>
<dbReference type="Proteomes" id="UP001163166">
    <property type="component" value="Chromosome"/>
</dbReference>
<proteinExistence type="predicted"/>
<dbReference type="AlphaFoldDB" id="A0AAX3E3V0"/>
<dbReference type="Pfam" id="PF07811">
    <property type="entry name" value="TadE"/>
    <property type="match status" value="1"/>
</dbReference>
<name>A0AAX3E3V0_RHOPL</name>
<dbReference type="InterPro" id="IPR012495">
    <property type="entry name" value="TadE-like_dom"/>
</dbReference>
<feature type="transmembrane region" description="Helical" evidence="1">
    <location>
        <begin position="24"/>
        <end position="44"/>
    </location>
</feature>
<protein>
    <submittedName>
        <fullName evidence="3">Pilus assembly protein</fullName>
    </submittedName>
</protein>
<sequence>MPVHNKAAGAVYQASRLEQDETGLAAVEFALILPIMLVLLLGMIEITSGFSTNRKVTMATRSLSDLVSQGTTTNDTDIQAVFVVGGYVLQPYAAAPLTATISQIRIDANKNATVVWSKSATFSGTGQSVAATVTKSAYTAGQSITVPVALQTAPSYPTFLIRSEVKYTYTPTIGYLIKDSIQMSQDTYTRPRQSGCVVYTGIYPTCT</sequence>
<organism evidence="3 4">
    <name type="scientific">Rhodopseudomonas palustris</name>
    <dbReference type="NCBI Taxonomy" id="1076"/>
    <lineage>
        <taxon>Bacteria</taxon>
        <taxon>Pseudomonadati</taxon>
        <taxon>Pseudomonadota</taxon>
        <taxon>Alphaproteobacteria</taxon>
        <taxon>Hyphomicrobiales</taxon>
        <taxon>Nitrobacteraceae</taxon>
        <taxon>Rhodopseudomonas</taxon>
    </lineage>
</organism>
<evidence type="ECO:0000313" key="4">
    <source>
        <dbReference type="Proteomes" id="UP001163166"/>
    </source>
</evidence>
<evidence type="ECO:0000256" key="1">
    <source>
        <dbReference type="SAM" id="Phobius"/>
    </source>
</evidence>
<keyword evidence="1" id="KW-0812">Transmembrane</keyword>
<evidence type="ECO:0000313" key="3">
    <source>
        <dbReference type="EMBL" id="UYO41025.1"/>
    </source>
</evidence>
<keyword evidence="1" id="KW-0472">Membrane</keyword>
<accession>A0AAX3E3V0</accession>
<keyword evidence="1" id="KW-1133">Transmembrane helix</keyword>
<evidence type="ECO:0000259" key="2">
    <source>
        <dbReference type="Pfam" id="PF07811"/>
    </source>
</evidence>
<dbReference type="EMBL" id="CP076676">
    <property type="protein sequence ID" value="UYO41025.1"/>
    <property type="molecule type" value="Genomic_DNA"/>
</dbReference>